<feature type="region of interest" description="Disordered" evidence="1">
    <location>
        <begin position="542"/>
        <end position="684"/>
    </location>
</feature>
<evidence type="ECO:0000259" key="2">
    <source>
        <dbReference type="Pfam" id="PF23399"/>
    </source>
</evidence>
<evidence type="ECO:0000259" key="3">
    <source>
        <dbReference type="Pfam" id="PF23402"/>
    </source>
</evidence>
<dbReference type="InterPro" id="IPR057059">
    <property type="entry name" value="LTI65/LTI78_PGEED"/>
</dbReference>
<dbReference type="Pfam" id="PF07918">
    <property type="entry name" value="CAP160"/>
    <property type="match status" value="1"/>
</dbReference>
<accession>A0AAW1W199</accession>
<dbReference type="Pfam" id="PF23399">
    <property type="entry name" value="LTI65_PGEED"/>
    <property type="match status" value="1"/>
</dbReference>
<dbReference type="EMBL" id="JBEDUW010000007">
    <property type="protein sequence ID" value="KAK9914248.1"/>
    <property type="molecule type" value="Genomic_DNA"/>
</dbReference>
<dbReference type="AlphaFoldDB" id="A0AAW1W199"/>
<organism evidence="5 6">
    <name type="scientific">Rubus argutus</name>
    <name type="common">Southern blackberry</name>
    <dbReference type="NCBI Taxonomy" id="59490"/>
    <lineage>
        <taxon>Eukaryota</taxon>
        <taxon>Viridiplantae</taxon>
        <taxon>Streptophyta</taxon>
        <taxon>Embryophyta</taxon>
        <taxon>Tracheophyta</taxon>
        <taxon>Spermatophyta</taxon>
        <taxon>Magnoliopsida</taxon>
        <taxon>eudicotyledons</taxon>
        <taxon>Gunneridae</taxon>
        <taxon>Pentapetalae</taxon>
        <taxon>rosids</taxon>
        <taxon>fabids</taxon>
        <taxon>Rosales</taxon>
        <taxon>Rosaceae</taxon>
        <taxon>Rosoideae</taxon>
        <taxon>Rosoideae incertae sedis</taxon>
        <taxon>Rubus</taxon>
    </lineage>
</organism>
<feature type="compositionally biased region" description="Acidic residues" evidence="1">
    <location>
        <begin position="57"/>
        <end position="69"/>
    </location>
</feature>
<feature type="region of interest" description="Disordered" evidence="1">
    <location>
        <begin position="414"/>
        <end position="525"/>
    </location>
</feature>
<feature type="compositionally biased region" description="Polar residues" evidence="1">
    <location>
        <begin position="307"/>
        <end position="322"/>
    </location>
</feature>
<feature type="domain" description="LTI65/LTI78 PGEED repeat" evidence="2">
    <location>
        <begin position="566"/>
        <end position="596"/>
    </location>
</feature>
<feature type="compositionally biased region" description="Basic and acidic residues" evidence="1">
    <location>
        <begin position="674"/>
        <end position="684"/>
    </location>
</feature>
<feature type="compositionally biased region" description="Polar residues" evidence="1">
    <location>
        <begin position="351"/>
        <end position="387"/>
    </location>
</feature>
<feature type="compositionally biased region" description="Polar residues" evidence="1">
    <location>
        <begin position="434"/>
        <end position="448"/>
    </location>
</feature>
<sequence length="684" mass="71939">MDSHVVNSSTEGEEPEKTSVMKKVKARARKLKDTITGLGHGHGQDPEAEGHHTPEDHDLDEDDDEDVDEPQVHAAPSKFLFDDSIFSRIDFTVCCVIKHFRMLINCVVHDSAPMKRTDAPVQGDVSKVPRVDFGDTRAARDERSDARISDPVRDVLPGQNRTTGHEDLLGGARTEQSGPTTGPVLRHEEPKKLGNVIGEGGPHGPPVAPLPHGNYNTAMDVEPSKTSPSGHSGQTRVKLGKIDAIGDGARVPQSTPVSSLPQSTPVSSLPHGTDKSTTEQGGGHLGQSRVNLDRPTGLEEDLHSPKANPQPSNYKTKVTDPTKSGGEESGVTPILHSFDKMNLDGDDRQHLNSGTTHDQQAPNLATGSDDQMSTEKPSNQSSSYTGKISSATSAIADKAMSATNVVASKLGYGWTEKDHDDSSITGSGKSGSSPRQPQNQVLDESNQLKPAEAPQVRGTIRPDHETAADQKPSDQTGGSYISSATSAIASKLGYGGSDQVRDRGDVTGPNVQSGSAAPDQHGKTITSTVYEKVAGVGTAVMSKFQGSGTGPVSPSTARNTSQAGPDKGGSVKNYFAEKLRPGEDDKALSEVITGTLHKGKPGVKEETENSASSTPKGKVTESEEVKQRLGNTEGNENFVVDKIKESVGSMIGGTKKGGGGDDGAQQGQSGSAASEHRRLLDSGN</sequence>
<dbReference type="InterPro" id="IPR012418">
    <property type="entry name" value="CAP160"/>
</dbReference>
<dbReference type="GO" id="GO:0006950">
    <property type="term" value="P:response to stress"/>
    <property type="evidence" value="ECO:0007669"/>
    <property type="project" value="TreeGrafter"/>
</dbReference>
<feature type="compositionally biased region" description="Low complexity" evidence="1">
    <location>
        <begin position="476"/>
        <end position="490"/>
    </location>
</feature>
<dbReference type="PANTHER" id="PTHR33836:SF1">
    <property type="entry name" value="LOW-TEMPERATURE-INDUCED 65 KDA PROTEIN-RELATED"/>
    <property type="match status" value="1"/>
</dbReference>
<gene>
    <name evidence="5" type="ORF">M0R45_038038</name>
</gene>
<feature type="compositionally biased region" description="Basic residues" evidence="1">
    <location>
        <begin position="20"/>
        <end position="30"/>
    </location>
</feature>
<feature type="domain" description="LTI65/LTI78 NYQTKV repeat" evidence="3">
    <location>
        <begin position="289"/>
        <end position="345"/>
    </location>
</feature>
<keyword evidence="6" id="KW-1185">Reference proteome</keyword>
<evidence type="ECO:0000313" key="6">
    <source>
        <dbReference type="Proteomes" id="UP001457282"/>
    </source>
</evidence>
<evidence type="ECO:0008006" key="7">
    <source>
        <dbReference type="Google" id="ProtNLM"/>
    </source>
</evidence>
<name>A0AAW1W199_RUBAR</name>
<evidence type="ECO:0000256" key="1">
    <source>
        <dbReference type="SAM" id="MobiDB-lite"/>
    </source>
</evidence>
<dbReference type="Pfam" id="PF23403">
    <property type="entry name" value="LTI65_LTI78_N"/>
    <property type="match status" value="1"/>
</dbReference>
<dbReference type="PANTHER" id="PTHR33836">
    <property type="entry name" value="LOW-TEMPERATURE-INDUCED 65 KDA PROTEIN-RELATED"/>
    <property type="match status" value="1"/>
</dbReference>
<proteinExistence type="predicted"/>
<feature type="compositionally biased region" description="Low complexity" evidence="1">
    <location>
        <begin position="423"/>
        <end position="433"/>
    </location>
</feature>
<dbReference type="Proteomes" id="UP001457282">
    <property type="component" value="Unassembled WGS sequence"/>
</dbReference>
<evidence type="ECO:0000259" key="4">
    <source>
        <dbReference type="Pfam" id="PF23403"/>
    </source>
</evidence>
<feature type="compositionally biased region" description="Basic and acidic residues" evidence="1">
    <location>
        <begin position="460"/>
        <end position="472"/>
    </location>
</feature>
<feature type="region of interest" description="Disordered" evidence="1">
    <location>
        <begin position="152"/>
        <end position="387"/>
    </location>
</feature>
<feature type="compositionally biased region" description="Polar residues" evidence="1">
    <location>
        <begin position="544"/>
        <end position="563"/>
    </location>
</feature>
<feature type="region of interest" description="Disordered" evidence="1">
    <location>
        <begin position="1"/>
        <end position="71"/>
    </location>
</feature>
<dbReference type="Pfam" id="PF23402">
    <property type="entry name" value="LTI65_LTI78_NYQTKV"/>
    <property type="match status" value="1"/>
</dbReference>
<feature type="compositionally biased region" description="Basic and acidic residues" evidence="1">
    <location>
        <begin position="618"/>
        <end position="627"/>
    </location>
</feature>
<dbReference type="InterPro" id="IPR057058">
    <property type="entry name" value="LTI65_LTI78_NYQTKV"/>
</dbReference>
<feature type="compositionally biased region" description="Basic and acidic residues" evidence="1">
    <location>
        <begin position="42"/>
        <end position="56"/>
    </location>
</feature>
<comment type="caution">
    <text evidence="5">The sequence shown here is derived from an EMBL/GenBank/DDBJ whole genome shotgun (WGS) entry which is preliminary data.</text>
</comment>
<feature type="compositionally biased region" description="Polar residues" evidence="1">
    <location>
        <begin position="224"/>
        <end position="235"/>
    </location>
</feature>
<reference evidence="5 6" key="1">
    <citation type="journal article" date="2023" name="G3 (Bethesda)">
        <title>A chromosome-length genome assembly and annotation of blackberry (Rubus argutus, cv. 'Hillquist').</title>
        <authorList>
            <person name="Bruna T."/>
            <person name="Aryal R."/>
            <person name="Dudchenko O."/>
            <person name="Sargent D.J."/>
            <person name="Mead D."/>
            <person name="Buti M."/>
            <person name="Cavallini A."/>
            <person name="Hytonen T."/>
            <person name="Andres J."/>
            <person name="Pham M."/>
            <person name="Weisz D."/>
            <person name="Mascagni F."/>
            <person name="Usai G."/>
            <person name="Natali L."/>
            <person name="Bassil N."/>
            <person name="Fernandez G.E."/>
            <person name="Lomsadze A."/>
            <person name="Armour M."/>
            <person name="Olukolu B."/>
            <person name="Poorten T."/>
            <person name="Britton C."/>
            <person name="Davik J."/>
            <person name="Ashrafi H."/>
            <person name="Aiden E.L."/>
            <person name="Borodovsky M."/>
            <person name="Worthington M."/>
        </authorList>
    </citation>
    <scope>NUCLEOTIDE SEQUENCE [LARGE SCALE GENOMIC DNA]</scope>
    <source>
        <strain evidence="5">PI 553951</strain>
    </source>
</reference>
<feature type="compositionally biased region" description="Gly residues" evidence="1">
    <location>
        <begin position="650"/>
        <end position="662"/>
    </location>
</feature>
<feature type="compositionally biased region" description="Basic and acidic residues" evidence="1">
    <location>
        <begin position="575"/>
        <end position="588"/>
    </location>
</feature>
<dbReference type="InterPro" id="IPR037491">
    <property type="entry name" value="LTI78/LTI65"/>
</dbReference>
<dbReference type="GO" id="GO:0009737">
    <property type="term" value="P:response to abscisic acid"/>
    <property type="evidence" value="ECO:0007669"/>
    <property type="project" value="InterPro"/>
</dbReference>
<feature type="compositionally biased region" description="Polar residues" evidence="1">
    <location>
        <begin position="252"/>
        <end position="267"/>
    </location>
</feature>
<evidence type="ECO:0000313" key="5">
    <source>
        <dbReference type="EMBL" id="KAK9914248.1"/>
    </source>
</evidence>
<feature type="compositionally biased region" description="Polar residues" evidence="1">
    <location>
        <begin position="1"/>
        <end position="10"/>
    </location>
</feature>
<protein>
    <recommendedName>
        <fullName evidence="7">Low-temperature-induced 65 kDa protein</fullName>
    </recommendedName>
</protein>
<feature type="compositionally biased region" description="Low complexity" evidence="1">
    <location>
        <begin position="663"/>
        <end position="673"/>
    </location>
</feature>
<feature type="compositionally biased region" description="Basic and acidic residues" evidence="1">
    <location>
        <begin position="337"/>
        <end position="350"/>
    </location>
</feature>
<dbReference type="InterPro" id="IPR056605">
    <property type="entry name" value="LTI65_LTI78_N"/>
</dbReference>
<feature type="domain" description="LTI65/LTI78 N-terminal" evidence="4">
    <location>
        <begin position="14"/>
        <end position="77"/>
    </location>
</feature>